<dbReference type="GO" id="GO:0048731">
    <property type="term" value="P:system development"/>
    <property type="evidence" value="ECO:0007669"/>
    <property type="project" value="UniProtKB-ARBA"/>
</dbReference>
<proteinExistence type="predicted"/>
<evidence type="ECO:0008006" key="5">
    <source>
        <dbReference type="Google" id="ProtNLM"/>
    </source>
</evidence>
<evidence type="ECO:0000313" key="4">
    <source>
        <dbReference type="Proteomes" id="UP000825935"/>
    </source>
</evidence>
<feature type="repeat" description="PPR" evidence="2">
    <location>
        <begin position="707"/>
        <end position="741"/>
    </location>
</feature>
<comment type="caution">
    <text evidence="3">The sequence shown here is derived from an EMBL/GenBank/DDBJ whole genome shotgun (WGS) entry which is preliminary data.</text>
</comment>
<dbReference type="GO" id="GO:0003723">
    <property type="term" value="F:RNA binding"/>
    <property type="evidence" value="ECO:0007669"/>
    <property type="project" value="InterPro"/>
</dbReference>
<accession>A0A8T2Q6F5</accession>
<organism evidence="3 4">
    <name type="scientific">Ceratopteris richardii</name>
    <name type="common">Triangle waterfern</name>
    <dbReference type="NCBI Taxonomy" id="49495"/>
    <lineage>
        <taxon>Eukaryota</taxon>
        <taxon>Viridiplantae</taxon>
        <taxon>Streptophyta</taxon>
        <taxon>Embryophyta</taxon>
        <taxon>Tracheophyta</taxon>
        <taxon>Polypodiopsida</taxon>
        <taxon>Polypodiidae</taxon>
        <taxon>Polypodiales</taxon>
        <taxon>Pteridineae</taxon>
        <taxon>Pteridaceae</taxon>
        <taxon>Parkerioideae</taxon>
        <taxon>Ceratopteris</taxon>
    </lineage>
</organism>
<feature type="repeat" description="PPR" evidence="2">
    <location>
        <begin position="408"/>
        <end position="442"/>
    </location>
</feature>
<dbReference type="AlphaFoldDB" id="A0A8T2Q6F5"/>
<dbReference type="Proteomes" id="UP000825935">
    <property type="component" value="Chromosome 37"/>
</dbReference>
<dbReference type="InterPro" id="IPR046960">
    <property type="entry name" value="PPR_At4g14850-like_plant"/>
</dbReference>
<sequence>MLFRDARIPIGRWQNLAGSRRAVRLCCVLIETAKELEKSREDEDLLFLLKQSASDQDLRSGRFLHFLLVHYRLDEYLSWCNRLLGMYARCGATLDAHALFNSMDERDPHSWRFIMRANASDNQTCMQFFQQMINEGSFPEKVTFISVLSACFKAENVADGMRIHACIECTEFVRDMEVANTIINMYGNCGYSVLAAAFYDGMVTKNVITFNTMIGCFIQVDKHEEALILFKQLELQAVTPSNVTFISIVSACTAVTNLAKGKEMHARVEGSELVSDIILMNAFLNMYGACGYFMDTKKLFCKMPRQDVATWNCLISSLVQHNQKGDAFQALNHMYLMGHYPNNITILNTLAACEGQEHLEKVKQLHLQVQSGKSEPDIVLGTALVNAYGECNDLENAVKIFRNTPYRDVILWNAMIKAYLKSGQQRVAIELFKSMQKEGIIPSKVTVIVILDAFNILEEGKKMHEFVVKHGHAIDPVIGTGLINMYVRCGSINDVLKVFDSMPCHDVVSWNALLAATVQHASKDLFCMFQMMLVEGILPDNITFTSMFSGCKGFVKSKVALWIHTLFISSALRCNVHDTNCIIDMYGQCGYVNLARRTFEESEYRDQISWNVLIAAYSQSKQSKEALFIVRQMQTEGLSQGSYTLINLISGFCDSIAVLEGKRVYATIIGSSMEGDIGITNSLLNMFVRSGALNDARIFFDMVINKDIITWNTLLASCLQSKNEEEAMFVFYRMFLECMLPDEVTCTYIVSSCANNALMDEGKRIHVCILESTFTGNITLMNALITMYGKSGSLDDALKVFDKMNVCNVVSWSAIIAAHALHGQGEAALNLYNRMQEDSLAPNKITYLIVLCACSHAGLLKEGLECFMSMIQVCGLKPTQKHINSVVDLLGRAGLLDAAEILMDTQSTSFSWTTLLSVCRMHYDKIRGERAAKHALLLEPDNSSLYVLLSNLYALQQI</sequence>
<dbReference type="PANTHER" id="PTHR24015">
    <property type="entry name" value="OS07G0578800 PROTEIN-RELATED"/>
    <property type="match status" value="1"/>
</dbReference>
<evidence type="ECO:0000313" key="3">
    <source>
        <dbReference type="EMBL" id="KAH7279208.1"/>
    </source>
</evidence>
<dbReference type="Pfam" id="PF13812">
    <property type="entry name" value="PPR_3"/>
    <property type="match status" value="1"/>
</dbReference>
<feature type="repeat" description="PPR" evidence="2">
    <location>
        <begin position="777"/>
        <end position="807"/>
    </location>
</feature>
<dbReference type="OrthoDB" id="1343419at2759"/>
<keyword evidence="1" id="KW-0677">Repeat</keyword>
<dbReference type="InterPro" id="IPR011990">
    <property type="entry name" value="TPR-like_helical_dom_sf"/>
</dbReference>
<evidence type="ECO:0000256" key="1">
    <source>
        <dbReference type="ARBA" id="ARBA00022737"/>
    </source>
</evidence>
<dbReference type="Pfam" id="PF13041">
    <property type="entry name" value="PPR_2"/>
    <property type="match status" value="3"/>
</dbReference>
<dbReference type="GO" id="GO:0009451">
    <property type="term" value="P:RNA modification"/>
    <property type="evidence" value="ECO:0007669"/>
    <property type="project" value="InterPro"/>
</dbReference>
<dbReference type="InterPro" id="IPR002885">
    <property type="entry name" value="PPR_rpt"/>
</dbReference>
<dbReference type="FunFam" id="1.25.40.10:FF:000158">
    <property type="entry name" value="pentatricopeptide repeat-containing protein At2g33680"/>
    <property type="match status" value="1"/>
</dbReference>
<dbReference type="Pfam" id="PF01535">
    <property type="entry name" value="PPR"/>
    <property type="match status" value="4"/>
</dbReference>
<evidence type="ECO:0000256" key="2">
    <source>
        <dbReference type="PROSITE-ProRule" id="PRU00708"/>
    </source>
</evidence>
<protein>
    <recommendedName>
        <fullName evidence="5">Pentatricopeptide repeat-containing protein</fullName>
    </recommendedName>
</protein>
<dbReference type="PANTHER" id="PTHR24015:SF548">
    <property type="entry name" value="OS08G0340900 PROTEIN"/>
    <property type="match status" value="1"/>
</dbReference>
<feature type="repeat" description="PPR" evidence="2">
    <location>
        <begin position="307"/>
        <end position="341"/>
    </location>
</feature>
<reference evidence="3" key="1">
    <citation type="submission" date="2021-08" db="EMBL/GenBank/DDBJ databases">
        <title>WGS assembly of Ceratopteris richardii.</title>
        <authorList>
            <person name="Marchant D.B."/>
            <person name="Chen G."/>
            <person name="Jenkins J."/>
            <person name="Shu S."/>
            <person name="Leebens-Mack J."/>
            <person name="Grimwood J."/>
            <person name="Schmutz J."/>
            <person name="Soltis P."/>
            <person name="Soltis D."/>
            <person name="Chen Z.-H."/>
        </authorList>
    </citation>
    <scope>NUCLEOTIDE SEQUENCE</scope>
    <source>
        <strain evidence="3">Whitten #5841</strain>
        <tissue evidence="3">Leaf</tissue>
    </source>
</reference>
<keyword evidence="4" id="KW-1185">Reference proteome</keyword>
<dbReference type="EMBL" id="CM035442">
    <property type="protein sequence ID" value="KAH7279208.1"/>
    <property type="molecule type" value="Genomic_DNA"/>
</dbReference>
<name>A0A8T2Q6F5_CERRI</name>
<dbReference type="PROSITE" id="PS51375">
    <property type="entry name" value="PPR"/>
    <property type="match status" value="7"/>
</dbReference>
<dbReference type="Gene3D" id="1.25.40.10">
    <property type="entry name" value="Tetratricopeptide repeat domain"/>
    <property type="match status" value="7"/>
</dbReference>
<feature type="repeat" description="PPR" evidence="2">
    <location>
        <begin position="206"/>
        <end position="240"/>
    </location>
</feature>
<feature type="repeat" description="PPR" evidence="2">
    <location>
        <begin position="606"/>
        <end position="640"/>
    </location>
</feature>
<gene>
    <name evidence="3" type="ORF">KP509_37G010300</name>
</gene>
<dbReference type="NCBIfam" id="TIGR00756">
    <property type="entry name" value="PPR"/>
    <property type="match status" value="7"/>
</dbReference>
<feature type="repeat" description="PPR" evidence="2">
    <location>
        <begin position="808"/>
        <end position="842"/>
    </location>
</feature>